<evidence type="ECO:0000256" key="2">
    <source>
        <dbReference type="SAM" id="Phobius"/>
    </source>
</evidence>
<feature type="transmembrane region" description="Helical" evidence="2">
    <location>
        <begin position="106"/>
        <end position="127"/>
    </location>
</feature>
<feature type="compositionally biased region" description="Basic and acidic residues" evidence="1">
    <location>
        <begin position="260"/>
        <end position="269"/>
    </location>
</feature>
<keyword evidence="2" id="KW-0812">Transmembrane</keyword>
<evidence type="ECO:0008006" key="5">
    <source>
        <dbReference type="Google" id="ProtNLM"/>
    </source>
</evidence>
<evidence type="ECO:0000313" key="3">
    <source>
        <dbReference type="EMBL" id="QYL15453.1"/>
    </source>
</evidence>
<name>A0ABX8VEE8_9MYCO</name>
<feature type="transmembrane region" description="Helical" evidence="2">
    <location>
        <begin position="40"/>
        <end position="60"/>
    </location>
</feature>
<proteinExistence type="predicted"/>
<dbReference type="Proteomes" id="UP000825367">
    <property type="component" value="Chromosome"/>
</dbReference>
<feature type="transmembrane region" description="Helical" evidence="2">
    <location>
        <begin position="13"/>
        <end position="34"/>
    </location>
</feature>
<keyword evidence="4" id="KW-1185">Reference proteome</keyword>
<feature type="region of interest" description="Disordered" evidence="1">
    <location>
        <begin position="164"/>
        <end position="269"/>
    </location>
</feature>
<accession>A0ABX8VEE8</accession>
<feature type="compositionally biased region" description="Basic and acidic residues" evidence="1">
    <location>
        <begin position="181"/>
        <end position="196"/>
    </location>
</feature>
<dbReference type="EMBL" id="CP080333">
    <property type="protein sequence ID" value="QYL15453.1"/>
    <property type="molecule type" value="Genomic_DNA"/>
</dbReference>
<dbReference type="RefSeq" id="WP_096311920.1">
    <property type="nucleotide sequence ID" value="NZ_BAAAVX010000030.1"/>
</dbReference>
<protein>
    <recommendedName>
        <fullName evidence="5">Transmembrane protein</fullName>
    </recommendedName>
</protein>
<feature type="transmembrane region" description="Helical" evidence="2">
    <location>
        <begin position="139"/>
        <end position="160"/>
    </location>
</feature>
<evidence type="ECO:0000256" key="1">
    <source>
        <dbReference type="SAM" id="MobiDB-lite"/>
    </source>
</evidence>
<gene>
    <name evidence="3" type="ORF">K0O64_20385</name>
</gene>
<sequence length="269" mass="27703">MTSQKTVKTDSRLAARCAAVASIGAAIIHFAVAPMHWKDWMPSGVFFASIAVFQLLWGLLAWARPMMLLLIAGVLGNAGSAALWVLSRTAGAPLGPNAGEPEAVEAAGICVLLLQSYVVMGAGWALLRRYRAEEVSGFGRALVLLGANSVMAAAVTVGLASSLQGHHHHHGAEVEAEAEEESAHDGHMAGHQHGEDPVAPTDAGLTQPSPATAPGESGRPLTDMRLSIDGDQSPESPAPPEAGGSQPSLGSPASETGLEGEGHQHHHGD</sequence>
<feature type="compositionally biased region" description="Polar residues" evidence="1">
    <location>
        <begin position="245"/>
        <end position="254"/>
    </location>
</feature>
<feature type="transmembrane region" description="Helical" evidence="2">
    <location>
        <begin position="67"/>
        <end position="86"/>
    </location>
</feature>
<reference evidence="3 4" key="1">
    <citation type="submission" date="2021-07" db="EMBL/GenBank/DDBJ databases">
        <title>Whole genome sequencing of non-tuberculosis mycobacteria type-strains.</title>
        <authorList>
            <person name="Igarashi Y."/>
            <person name="Osugi A."/>
            <person name="Mitarai S."/>
        </authorList>
    </citation>
    <scope>NUCLEOTIDE SEQUENCE [LARGE SCALE GENOMIC DNA]</scope>
    <source>
        <strain evidence="3 4">JCM 16370</strain>
    </source>
</reference>
<keyword evidence="2" id="KW-1133">Transmembrane helix</keyword>
<evidence type="ECO:0000313" key="4">
    <source>
        <dbReference type="Proteomes" id="UP000825367"/>
    </source>
</evidence>
<organism evidence="3 4">
    <name type="scientific">Mycolicibacterium pallens</name>
    <dbReference type="NCBI Taxonomy" id="370524"/>
    <lineage>
        <taxon>Bacteria</taxon>
        <taxon>Bacillati</taxon>
        <taxon>Actinomycetota</taxon>
        <taxon>Actinomycetes</taxon>
        <taxon>Mycobacteriales</taxon>
        <taxon>Mycobacteriaceae</taxon>
        <taxon>Mycolicibacterium</taxon>
    </lineage>
</organism>
<keyword evidence="2" id="KW-0472">Membrane</keyword>